<comment type="caution">
    <text evidence="2">The sequence shown here is derived from an EMBL/GenBank/DDBJ whole genome shotgun (WGS) entry which is preliminary data.</text>
</comment>
<evidence type="ECO:0000313" key="2">
    <source>
        <dbReference type="EMBL" id="NMN97472.1"/>
    </source>
</evidence>
<dbReference type="InterPro" id="IPR035959">
    <property type="entry name" value="RutC-like_sf"/>
</dbReference>
<accession>A0A848KLD7</accession>
<dbReference type="EMBL" id="VCQU01000007">
    <property type="protein sequence ID" value="NMN97472.1"/>
    <property type="molecule type" value="Genomic_DNA"/>
</dbReference>
<dbReference type="RefSeq" id="WP_169590370.1">
    <property type="nucleotide sequence ID" value="NZ_VCQU01000007.1"/>
</dbReference>
<dbReference type="Proteomes" id="UP000535543">
    <property type="component" value="Unassembled WGS sequence"/>
</dbReference>
<dbReference type="GO" id="GO:0005829">
    <property type="term" value="C:cytosol"/>
    <property type="evidence" value="ECO:0007669"/>
    <property type="project" value="TreeGrafter"/>
</dbReference>
<evidence type="ECO:0000256" key="1">
    <source>
        <dbReference type="ARBA" id="ARBA00010552"/>
    </source>
</evidence>
<reference evidence="2 3" key="2">
    <citation type="submission" date="2020-06" db="EMBL/GenBank/DDBJ databases">
        <title>Antribacter stalactiti gen. nov., sp. nov., a new member of the family Nacardiaceae isolated from a cave.</title>
        <authorList>
            <person name="Kim I.S."/>
        </authorList>
    </citation>
    <scope>NUCLEOTIDE SEQUENCE [LARGE SCALE GENOMIC DNA]</scope>
    <source>
        <strain evidence="2 3">YC2-7</strain>
    </source>
</reference>
<proteinExistence type="inferred from homology"/>
<name>A0A848KLD7_9NOCA</name>
<comment type="similarity">
    <text evidence="1">Belongs to the RutC family.</text>
</comment>
<evidence type="ECO:0000313" key="3">
    <source>
        <dbReference type="Proteomes" id="UP000535543"/>
    </source>
</evidence>
<sequence length="131" mass="13927">MTTPDIGHMVADGLTKPLPLYNHATIHNGIVYISAIQGFVPGTVEFPSTDPGDEARQVLANLKVVLDQAGSSLAHVLKITVLMTDMTYFSKINDAINEAFPVDPPARSSISVNELPKQAKVAIEAIAAVCT</sequence>
<organism evidence="2 3">
    <name type="scientific">Antrihabitans stalactiti</name>
    <dbReference type="NCBI Taxonomy" id="2584121"/>
    <lineage>
        <taxon>Bacteria</taxon>
        <taxon>Bacillati</taxon>
        <taxon>Actinomycetota</taxon>
        <taxon>Actinomycetes</taxon>
        <taxon>Mycobacteriales</taxon>
        <taxon>Nocardiaceae</taxon>
        <taxon>Antrihabitans</taxon>
    </lineage>
</organism>
<dbReference type="InterPro" id="IPR006175">
    <property type="entry name" value="YjgF/YER057c/UK114"/>
</dbReference>
<keyword evidence="3" id="KW-1185">Reference proteome</keyword>
<dbReference type="PANTHER" id="PTHR11803">
    <property type="entry name" value="2-IMINOBUTANOATE/2-IMINOPROPANOATE DEAMINASE RIDA"/>
    <property type="match status" value="1"/>
</dbReference>
<dbReference type="SUPFAM" id="SSF55298">
    <property type="entry name" value="YjgF-like"/>
    <property type="match status" value="1"/>
</dbReference>
<protein>
    <submittedName>
        <fullName evidence="2">RidA family protein</fullName>
    </submittedName>
</protein>
<dbReference type="Pfam" id="PF01042">
    <property type="entry name" value="Ribonuc_L-PSP"/>
    <property type="match status" value="1"/>
</dbReference>
<dbReference type="PANTHER" id="PTHR11803:SF58">
    <property type="entry name" value="PROTEIN HMF1-RELATED"/>
    <property type="match status" value="1"/>
</dbReference>
<dbReference type="Gene3D" id="3.30.1330.40">
    <property type="entry name" value="RutC-like"/>
    <property type="match status" value="1"/>
</dbReference>
<gene>
    <name evidence="2" type="ORF">FGL95_20765</name>
</gene>
<dbReference type="CDD" id="cd00448">
    <property type="entry name" value="YjgF_YER057c_UK114_family"/>
    <property type="match status" value="1"/>
</dbReference>
<reference evidence="2 3" key="1">
    <citation type="submission" date="2019-05" db="EMBL/GenBank/DDBJ databases">
        <authorList>
            <person name="Lee S.D."/>
        </authorList>
    </citation>
    <scope>NUCLEOTIDE SEQUENCE [LARGE SCALE GENOMIC DNA]</scope>
    <source>
        <strain evidence="2 3">YC2-7</strain>
    </source>
</reference>
<dbReference type="AlphaFoldDB" id="A0A848KLD7"/>
<dbReference type="GO" id="GO:0019239">
    <property type="term" value="F:deaminase activity"/>
    <property type="evidence" value="ECO:0007669"/>
    <property type="project" value="TreeGrafter"/>
</dbReference>